<name>A0ABP9RN35_9ACTN</name>
<dbReference type="InterPro" id="IPR000086">
    <property type="entry name" value="NUDIX_hydrolase_dom"/>
</dbReference>
<comment type="cofactor">
    <cofactor evidence="1">
        <name>Mg(2+)</name>
        <dbReference type="ChEBI" id="CHEBI:18420"/>
    </cofactor>
</comment>
<dbReference type="EMBL" id="BAABJQ010000004">
    <property type="protein sequence ID" value="GAA5181974.1"/>
    <property type="molecule type" value="Genomic_DNA"/>
</dbReference>
<dbReference type="InterPro" id="IPR020084">
    <property type="entry name" value="NUDIX_hydrolase_CS"/>
</dbReference>
<dbReference type="PROSITE" id="PS00893">
    <property type="entry name" value="NUDIX_BOX"/>
    <property type="match status" value="1"/>
</dbReference>
<dbReference type="PANTHER" id="PTHR43046:SF12">
    <property type="entry name" value="GDP-MANNOSE MANNOSYL HYDROLASE"/>
    <property type="match status" value="1"/>
</dbReference>
<evidence type="ECO:0000313" key="7">
    <source>
        <dbReference type="EMBL" id="GAA5181974.1"/>
    </source>
</evidence>
<keyword evidence="3 5" id="KW-0378">Hydrolase</keyword>
<evidence type="ECO:0000256" key="1">
    <source>
        <dbReference type="ARBA" id="ARBA00001946"/>
    </source>
</evidence>
<sequence length="151" mass="17487">MTEPIPRRAARVLLLDAQQRLLLFHAFDPGRPDHTYWFTPGGGLDEGETMLEAAARELYEETGLRVDAARIGAPVWRQVTEFPFGGLRYRQDQEFFVVRVDSWQVDTSGFDEVERNSVDGHRWWTLGELAATDQRYYPENLPELLRGYLEV</sequence>
<dbReference type="RefSeq" id="WP_345627835.1">
    <property type="nucleotide sequence ID" value="NZ_BAABJQ010000004.1"/>
</dbReference>
<evidence type="ECO:0000256" key="5">
    <source>
        <dbReference type="RuleBase" id="RU003476"/>
    </source>
</evidence>
<dbReference type="InterPro" id="IPR015797">
    <property type="entry name" value="NUDIX_hydrolase-like_dom_sf"/>
</dbReference>
<organism evidence="7 8">
    <name type="scientific">Rugosimonospora acidiphila</name>
    <dbReference type="NCBI Taxonomy" id="556531"/>
    <lineage>
        <taxon>Bacteria</taxon>
        <taxon>Bacillati</taxon>
        <taxon>Actinomycetota</taxon>
        <taxon>Actinomycetes</taxon>
        <taxon>Micromonosporales</taxon>
        <taxon>Micromonosporaceae</taxon>
        <taxon>Rugosimonospora</taxon>
    </lineage>
</organism>
<keyword evidence="4" id="KW-0460">Magnesium</keyword>
<dbReference type="Proteomes" id="UP001501570">
    <property type="component" value="Unassembled WGS sequence"/>
</dbReference>
<dbReference type="Pfam" id="PF00293">
    <property type="entry name" value="NUDIX"/>
    <property type="match status" value="1"/>
</dbReference>
<reference evidence="8" key="1">
    <citation type="journal article" date="2019" name="Int. J. Syst. Evol. Microbiol.">
        <title>The Global Catalogue of Microorganisms (GCM) 10K type strain sequencing project: providing services to taxonomists for standard genome sequencing and annotation.</title>
        <authorList>
            <consortium name="The Broad Institute Genomics Platform"/>
            <consortium name="The Broad Institute Genome Sequencing Center for Infectious Disease"/>
            <person name="Wu L."/>
            <person name="Ma J."/>
        </authorList>
    </citation>
    <scope>NUCLEOTIDE SEQUENCE [LARGE SCALE GENOMIC DNA]</scope>
    <source>
        <strain evidence="8">JCM 18304</strain>
    </source>
</reference>
<accession>A0ABP9RN35</accession>
<proteinExistence type="inferred from homology"/>
<keyword evidence="8" id="KW-1185">Reference proteome</keyword>
<comment type="similarity">
    <text evidence="2 5">Belongs to the Nudix hydrolase family.</text>
</comment>
<evidence type="ECO:0000259" key="6">
    <source>
        <dbReference type="PROSITE" id="PS51462"/>
    </source>
</evidence>
<comment type="caution">
    <text evidence="7">The sequence shown here is derived from an EMBL/GenBank/DDBJ whole genome shotgun (WGS) entry which is preliminary data.</text>
</comment>
<dbReference type="PANTHER" id="PTHR43046">
    <property type="entry name" value="GDP-MANNOSE MANNOSYL HYDROLASE"/>
    <property type="match status" value="1"/>
</dbReference>
<evidence type="ECO:0000256" key="3">
    <source>
        <dbReference type="ARBA" id="ARBA00022801"/>
    </source>
</evidence>
<dbReference type="InterPro" id="IPR020476">
    <property type="entry name" value="Nudix_hydrolase"/>
</dbReference>
<evidence type="ECO:0000256" key="2">
    <source>
        <dbReference type="ARBA" id="ARBA00005582"/>
    </source>
</evidence>
<gene>
    <name evidence="7" type="ORF">GCM10023322_17870</name>
</gene>
<dbReference type="Gene3D" id="3.90.79.10">
    <property type="entry name" value="Nucleoside Triphosphate Pyrophosphohydrolase"/>
    <property type="match status" value="1"/>
</dbReference>
<evidence type="ECO:0000256" key="4">
    <source>
        <dbReference type="ARBA" id="ARBA00022842"/>
    </source>
</evidence>
<dbReference type="PROSITE" id="PS51462">
    <property type="entry name" value="NUDIX"/>
    <property type="match status" value="1"/>
</dbReference>
<dbReference type="GO" id="GO:0016787">
    <property type="term" value="F:hydrolase activity"/>
    <property type="evidence" value="ECO:0007669"/>
    <property type="project" value="UniProtKB-KW"/>
</dbReference>
<dbReference type="CDD" id="cd04685">
    <property type="entry name" value="NUDIX_Hydrolase"/>
    <property type="match status" value="1"/>
</dbReference>
<feature type="domain" description="Nudix hydrolase" evidence="6">
    <location>
        <begin position="5"/>
        <end position="149"/>
    </location>
</feature>
<evidence type="ECO:0000313" key="8">
    <source>
        <dbReference type="Proteomes" id="UP001501570"/>
    </source>
</evidence>
<dbReference type="SUPFAM" id="SSF55811">
    <property type="entry name" value="Nudix"/>
    <property type="match status" value="1"/>
</dbReference>
<dbReference type="PRINTS" id="PR00502">
    <property type="entry name" value="NUDIXFAMILY"/>
</dbReference>
<protein>
    <submittedName>
        <fullName evidence="7">NUDIX hydrolase</fullName>
    </submittedName>
</protein>